<feature type="binding site" evidence="1">
    <location>
        <position position="5"/>
    </location>
    <ligand>
        <name>Zn(2+)</name>
        <dbReference type="ChEBI" id="CHEBI:29105"/>
    </ligand>
</feature>
<dbReference type="OrthoDB" id="9807664at2"/>
<dbReference type="EMBL" id="NSKB01000007">
    <property type="protein sequence ID" value="PAU75141.1"/>
    <property type="molecule type" value="Genomic_DNA"/>
</dbReference>
<organism evidence="2 3">
    <name type="scientific">Halomonas salipaludis</name>
    <dbReference type="NCBI Taxonomy" id="2032625"/>
    <lineage>
        <taxon>Bacteria</taxon>
        <taxon>Pseudomonadati</taxon>
        <taxon>Pseudomonadota</taxon>
        <taxon>Gammaproteobacteria</taxon>
        <taxon>Oceanospirillales</taxon>
        <taxon>Halomonadaceae</taxon>
        <taxon>Halomonas</taxon>
    </lineage>
</organism>
<dbReference type="Pfam" id="PF03352">
    <property type="entry name" value="Adenine_glyco"/>
    <property type="match status" value="1"/>
</dbReference>
<dbReference type="InterPro" id="IPR005019">
    <property type="entry name" value="Adenine_glyco"/>
</dbReference>
<protein>
    <submittedName>
        <fullName evidence="2">DNA-3-methyladenine glycosylase</fullName>
    </submittedName>
</protein>
<dbReference type="GO" id="GO:0006284">
    <property type="term" value="P:base-excision repair"/>
    <property type="evidence" value="ECO:0007669"/>
    <property type="project" value="InterPro"/>
</dbReference>
<comment type="caution">
    <text evidence="2">The sequence shown here is derived from an EMBL/GenBank/DDBJ whole genome shotgun (WGS) entry which is preliminary data.</text>
</comment>
<dbReference type="Proteomes" id="UP000217771">
    <property type="component" value="Unassembled WGS sequence"/>
</dbReference>
<dbReference type="RefSeq" id="WP_095622336.1">
    <property type="nucleotide sequence ID" value="NZ_NSKB01000007.1"/>
</dbReference>
<keyword evidence="1" id="KW-0862">Zinc</keyword>
<gene>
    <name evidence="2" type="ORF">CK498_18490</name>
</gene>
<proteinExistence type="predicted"/>
<reference evidence="2 3" key="1">
    <citation type="submission" date="2017-08" db="EMBL/GenBank/DDBJ databases">
        <title>Halomonas alkalisoli sp. nov., isolated from saline alkaline soil.</title>
        <authorList>
            <person name="Wang D."/>
            <person name="Zhang G."/>
        </authorList>
    </citation>
    <scope>NUCLEOTIDE SEQUENCE [LARGE SCALE GENOMIC DNA]</scope>
    <source>
        <strain evidence="2 3">WRN001</strain>
    </source>
</reference>
<dbReference type="AlphaFoldDB" id="A0A2A2ENX1"/>
<evidence type="ECO:0000313" key="3">
    <source>
        <dbReference type="Proteomes" id="UP000217771"/>
    </source>
</evidence>
<dbReference type="Gene3D" id="1.10.340.30">
    <property type="entry name" value="Hypothetical protein, domain 2"/>
    <property type="match status" value="1"/>
</dbReference>
<dbReference type="GO" id="GO:0046872">
    <property type="term" value="F:metal ion binding"/>
    <property type="evidence" value="ECO:0007669"/>
    <property type="project" value="UniProtKB-KW"/>
</dbReference>
<dbReference type="GO" id="GO:0008725">
    <property type="term" value="F:DNA-3-methyladenine glycosylase activity"/>
    <property type="evidence" value="ECO:0007669"/>
    <property type="project" value="InterPro"/>
</dbReference>
<keyword evidence="1" id="KW-0479">Metal-binding</keyword>
<name>A0A2A2ENX1_9GAMM</name>
<dbReference type="PANTHER" id="PTHR30037:SF4">
    <property type="entry name" value="DNA-3-METHYLADENINE GLYCOSYLASE I"/>
    <property type="match status" value="1"/>
</dbReference>
<evidence type="ECO:0000256" key="1">
    <source>
        <dbReference type="PIRSR" id="PIRSR605019-1"/>
    </source>
</evidence>
<dbReference type="SUPFAM" id="SSF48150">
    <property type="entry name" value="DNA-glycosylase"/>
    <property type="match status" value="1"/>
</dbReference>
<keyword evidence="3" id="KW-1185">Reference proteome</keyword>
<dbReference type="InterPro" id="IPR052891">
    <property type="entry name" value="DNA-3mA_glycosylase"/>
</dbReference>
<feature type="binding site" evidence="1">
    <location>
        <position position="18"/>
    </location>
    <ligand>
        <name>Zn(2+)</name>
        <dbReference type="ChEBI" id="CHEBI:29105"/>
    </ligand>
</feature>
<evidence type="ECO:0000313" key="2">
    <source>
        <dbReference type="EMBL" id="PAU75141.1"/>
    </source>
</evidence>
<dbReference type="InterPro" id="IPR011257">
    <property type="entry name" value="DNA_glycosylase"/>
</dbReference>
<accession>A0A2A2ENX1</accession>
<dbReference type="PANTHER" id="PTHR30037">
    <property type="entry name" value="DNA-3-METHYLADENINE GLYCOSYLASE 1"/>
    <property type="match status" value="1"/>
</dbReference>
<sequence length="192" mass="21772">MSAYCDLAPGHEFHGPYHDHEYGFPVHDDDRLFERLILEINQAGLSWLTVLKKRTAFQAAFEGFDIDRVAAYGEPERTRLLSDAGIIRNRLKVDATIHNARVVQRLQAEHGSFKAWLDHHHPLPRADWVKLFKRTFRFTGPEIVNEFLMSSGYLPGAHRDDCPVQARILAAGPPWAETTPGRVGNPAADRHS</sequence>